<keyword evidence="2" id="KW-0255">Endonuclease</keyword>
<reference evidence="2" key="2">
    <citation type="submission" date="2021-04" db="EMBL/GenBank/DDBJ databases">
        <authorList>
            <person name="Gilroy R."/>
        </authorList>
    </citation>
    <scope>NUCLEOTIDE SEQUENCE</scope>
    <source>
        <strain evidence="2">CHK130-7132</strain>
    </source>
</reference>
<dbReference type="GO" id="GO:0004519">
    <property type="term" value="F:endonuclease activity"/>
    <property type="evidence" value="ECO:0007669"/>
    <property type="project" value="UniProtKB-KW"/>
</dbReference>
<feature type="region of interest" description="Disordered" evidence="1">
    <location>
        <begin position="1"/>
        <end position="51"/>
    </location>
</feature>
<keyword evidence="2" id="KW-0378">Hydrolase</keyword>
<dbReference type="CDD" id="cd00085">
    <property type="entry name" value="HNHc"/>
    <property type="match status" value="1"/>
</dbReference>
<proteinExistence type="predicted"/>
<feature type="region of interest" description="Disordered" evidence="1">
    <location>
        <begin position="484"/>
        <end position="534"/>
    </location>
</feature>
<feature type="compositionally biased region" description="Pro residues" evidence="1">
    <location>
        <begin position="488"/>
        <end position="506"/>
    </location>
</feature>
<feature type="compositionally biased region" description="Pro residues" evidence="1">
    <location>
        <begin position="513"/>
        <end position="534"/>
    </location>
</feature>
<reference evidence="2" key="1">
    <citation type="journal article" date="2021" name="PeerJ">
        <title>Extensive microbial diversity within the chicken gut microbiome revealed by metagenomics and culture.</title>
        <authorList>
            <person name="Gilroy R."/>
            <person name="Ravi A."/>
            <person name="Getino M."/>
            <person name="Pursley I."/>
            <person name="Horton D.L."/>
            <person name="Alikhan N.F."/>
            <person name="Baker D."/>
            <person name="Gharbi K."/>
            <person name="Hall N."/>
            <person name="Watson M."/>
            <person name="Adriaenssens E.M."/>
            <person name="Foster-Nyarko E."/>
            <person name="Jarju S."/>
            <person name="Secka A."/>
            <person name="Antonio M."/>
            <person name="Oren A."/>
            <person name="Chaudhuri R.R."/>
            <person name="La Ragione R."/>
            <person name="Hildebrand F."/>
            <person name="Pallen M.J."/>
        </authorList>
    </citation>
    <scope>NUCLEOTIDE SEQUENCE</scope>
    <source>
        <strain evidence="2">CHK130-7132</strain>
    </source>
</reference>
<evidence type="ECO:0000313" key="2">
    <source>
        <dbReference type="EMBL" id="HJC71130.1"/>
    </source>
</evidence>
<dbReference type="InterPro" id="IPR003615">
    <property type="entry name" value="HNH_nuc"/>
</dbReference>
<dbReference type="EMBL" id="DWWC01000343">
    <property type="protein sequence ID" value="HJC71130.1"/>
    <property type="molecule type" value="Genomic_DNA"/>
</dbReference>
<evidence type="ECO:0000256" key="1">
    <source>
        <dbReference type="SAM" id="MobiDB-lite"/>
    </source>
</evidence>
<name>A0A9D2Q589_9MICO</name>
<accession>A0A9D2Q589</accession>
<gene>
    <name evidence="2" type="ORF">H9932_15840</name>
</gene>
<organism evidence="2 3">
    <name type="scientific">Candidatus Brachybacterium intestinipullorum</name>
    <dbReference type="NCBI Taxonomy" id="2838512"/>
    <lineage>
        <taxon>Bacteria</taxon>
        <taxon>Bacillati</taxon>
        <taxon>Actinomycetota</taxon>
        <taxon>Actinomycetes</taxon>
        <taxon>Micrococcales</taxon>
        <taxon>Dermabacteraceae</taxon>
        <taxon>Brachybacterium</taxon>
    </lineage>
</organism>
<dbReference type="AlphaFoldDB" id="A0A9D2Q589"/>
<evidence type="ECO:0000313" key="3">
    <source>
        <dbReference type="Proteomes" id="UP000823854"/>
    </source>
</evidence>
<protein>
    <submittedName>
        <fullName evidence="2">HNH endonuclease</fullName>
    </submittedName>
</protein>
<keyword evidence="2" id="KW-0540">Nuclease</keyword>
<sequence>MSTIQSGLPPSDAPEGGAFLDSLPRRFRNVGSRGARTREALPERGGCADDPELSAATQRVWDAERNVALSLAAQYRALAELHEHEGEYEETCEMDEVDTLRAGLGLRVTRSSAGWQLRDAYQAVHLFPRALARLESGAMPSAWFQRMLRSARPLTDESRRELDLVLSTWSPDISPERFFTLLRALVEHLRERESAPDEPAELERSVELVPATRPGMGMLQIVGPIPEIIHRWKSLDESARAVQAAQRGALRDGTPIPHDPDGTVQETGRALPLSRLRFMLLTGAELDVDGVEVPAERFRLNVTVPVLTLLGASDEPGTLDGVTPLPPTMARSLAGSSTVWHRILTDASCGAFLPLPAERVRPTPAMLEHLRLRNGQCAVPGCTRPVSWASECDHIEECLRGTPDAGGPTRIENLHLLCWQHHLDKTNGLLDPVRLRTSPTEPGRTRWMIGPHGDAVTVIDDIDTASLHMVDVLTAAWTSFLRGRPAGSPAPPGEPAPPRLDPPPEPSRADGSEPPPDAPEPPPGGWDEWGPPPF</sequence>
<dbReference type="Proteomes" id="UP000823854">
    <property type="component" value="Unassembled WGS sequence"/>
</dbReference>
<comment type="caution">
    <text evidence="2">The sequence shown here is derived from an EMBL/GenBank/DDBJ whole genome shotgun (WGS) entry which is preliminary data.</text>
</comment>